<organism evidence="2 3">
    <name type="scientific">Saccoglossus kowalevskii</name>
    <name type="common">Acorn worm</name>
    <dbReference type="NCBI Taxonomy" id="10224"/>
    <lineage>
        <taxon>Eukaryota</taxon>
        <taxon>Metazoa</taxon>
        <taxon>Hemichordata</taxon>
        <taxon>Enteropneusta</taxon>
        <taxon>Harrimaniidae</taxon>
        <taxon>Saccoglossus</taxon>
    </lineage>
</organism>
<dbReference type="RefSeq" id="XP_006821637.1">
    <property type="nucleotide sequence ID" value="XM_006821574.1"/>
</dbReference>
<dbReference type="InterPro" id="IPR011990">
    <property type="entry name" value="TPR-like_helical_dom_sf"/>
</dbReference>
<evidence type="ECO:0000313" key="3">
    <source>
        <dbReference type="RefSeq" id="XP_006821637.1"/>
    </source>
</evidence>
<dbReference type="Proteomes" id="UP000694865">
    <property type="component" value="Unplaced"/>
</dbReference>
<evidence type="ECO:0000256" key="1">
    <source>
        <dbReference type="ARBA" id="ARBA00006298"/>
    </source>
</evidence>
<name>A0ABM0MNP6_SACKO</name>
<evidence type="ECO:0000313" key="2">
    <source>
        <dbReference type="Proteomes" id="UP000694865"/>
    </source>
</evidence>
<dbReference type="Gene3D" id="1.25.40.1040">
    <property type="match status" value="1"/>
</dbReference>
<dbReference type="InterPro" id="IPR019183">
    <property type="entry name" value="NAA25_NatB_aux_su"/>
</dbReference>
<accession>A0ABM0MNP6</accession>
<reference evidence="3" key="1">
    <citation type="submission" date="2025-08" db="UniProtKB">
        <authorList>
            <consortium name="RefSeq"/>
        </authorList>
    </citation>
    <scope>IDENTIFICATION</scope>
    <source>
        <tissue evidence="3">Testes</tissue>
    </source>
</reference>
<sequence length="977" mass="112831">MAGRGHVDVNERRLRPIYDNLDNGNNKVAIQLVDKVLKKQKDLHCAKVLKALALFRMGKSNESFTLIQEVASLEPSDDPTLQAMSICYREMQKPELITKIYESAVRKQPSNEEYHSHLFMAYVRMGDYKKQHQAAMTLYKQFPKNPYYFWAVMSKVMEAMFSSDDTLSKKIILPLTLKMVEKLAKEDKLEAEAEVQLYLMVLDLMDKHEEAITLLQGELGEKIVSEWNYHKYRIACLYAKMEKWAEANAAYRKLLREQPDQWSFYLSYFKSAFELIDSGWTPQEDQIFVDGPPDYTVDSIIHFVEDVIQLESAKDSRPQRGPYLARMELFKRLKERKNKDIEKLGSLTAMLLHYFDVFGDKYCCFGDLSTFLADLDKETIQSFLDSLWKRLELDPVDGKITFAENEKHLQRHVSFLQISRFLGKHESLSSDEKISLSKELLKRYHDGLKFGADLLSTDLLPSDMYCLFAAHLLLDVWKQAGDDGMLWRVIPILEKGRSNSPANHHFKLLLIRLYCIVGAFGPCLQLYEEMEIKHVQRDTIGYIVTRHCAPLGHFHLVSGVYNDTLKFFTVNHKDTTEYIISAYKYGSFPKIPEFVKFRQKLNNSLHYTTITVEKMISELLLEANANNLKFEDLIRYMEINPEKDEIVWDELSDNRDFTLLVSYDSEEKQCSEEDKKDSTEQEKGWLKLQSLVLRILTAAGLLLPTVNTNINKNGTETPDMGEILKTLVNEFETHLEQLEKNPVTHKKFPLQGPPESRTSDFLNGNHGNIILNMMKATSDIQHLHANGIDNSGEVQERIKNYLQQTLRLLEDTLSKNRQSLVTEKDGQKKLHYSVLPNMVLLTESIGYITLLSGVCCKLLKPIKSIINKRNRKKKEAPQAMPAIFETYKKFLDSIQQFADTVHIAVLDLDPVFVSMDLSQLSLVDKETAKCVTNRANMSDRELESSMWKKIEESYKQSSQNLSGILKQKMEYLATLKL</sequence>
<gene>
    <name evidence="3" type="primary">LOC102802070</name>
</gene>
<dbReference type="PANTHER" id="PTHR22767">
    <property type="entry name" value="N-TERMINAL ACETYLTRANSFERASE-RELATED"/>
    <property type="match status" value="1"/>
</dbReference>
<dbReference type="PANTHER" id="PTHR22767:SF3">
    <property type="entry name" value="N-ALPHA-ACETYLTRANSFERASE 25, NATB AUXILIARY SUBUNIT"/>
    <property type="match status" value="1"/>
</dbReference>
<dbReference type="SUPFAM" id="SSF48452">
    <property type="entry name" value="TPR-like"/>
    <property type="match status" value="1"/>
</dbReference>
<dbReference type="GeneID" id="102802070"/>
<comment type="similarity">
    <text evidence="1">Belongs to the MDM20/NAA25 family.</text>
</comment>
<protein>
    <submittedName>
        <fullName evidence="3">N-alpha-acetyltransferase 25, NatB auxiliary subunit-like</fullName>
    </submittedName>
</protein>
<proteinExistence type="inferred from homology"/>
<keyword evidence="2" id="KW-1185">Reference proteome</keyword>
<dbReference type="Pfam" id="PF09797">
    <property type="entry name" value="NatB_MDM20"/>
    <property type="match status" value="1"/>
</dbReference>